<proteinExistence type="predicted"/>
<organism evidence="2">
    <name type="scientific">Tanacetum cinerariifolium</name>
    <name type="common">Dalmatian daisy</name>
    <name type="synonym">Chrysanthemum cinerariifolium</name>
    <dbReference type="NCBI Taxonomy" id="118510"/>
    <lineage>
        <taxon>Eukaryota</taxon>
        <taxon>Viridiplantae</taxon>
        <taxon>Streptophyta</taxon>
        <taxon>Embryophyta</taxon>
        <taxon>Tracheophyta</taxon>
        <taxon>Spermatophyta</taxon>
        <taxon>Magnoliopsida</taxon>
        <taxon>eudicotyledons</taxon>
        <taxon>Gunneridae</taxon>
        <taxon>Pentapetalae</taxon>
        <taxon>asterids</taxon>
        <taxon>campanulids</taxon>
        <taxon>Asterales</taxon>
        <taxon>Asteraceae</taxon>
        <taxon>Asteroideae</taxon>
        <taxon>Anthemideae</taxon>
        <taxon>Anthemidinae</taxon>
        <taxon>Tanacetum</taxon>
    </lineage>
</organism>
<dbReference type="CDD" id="cd09272">
    <property type="entry name" value="RNase_HI_RT_Ty1"/>
    <property type="match status" value="1"/>
</dbReference>
<dbReference type="AlphaFoldDB" id="A0A699KF59"/>
<dbReference type="PANTHER" id="PTHR11439">
    <property type="entry name" value="GAG-POL-RELATED RETROTRANSPOSON"/>
    <property type="match status" value="1"/>
</dbReference>
<dbReference type="InterPro" id="IPR043502">
    <property type="entry name" value="DNA/RNA_pol_sf"/>
</dbReference>
<comment type="caution">
    <text evidence="2">The sequence shown here is derived from an EMBL/GenBank/DDBJ whole genome shotgun (WGS) entry which is preliminary data.</text>
</comment>
<dbReference type="Pfam" id="PF07727">
    <property type="entry name" value="RVT_2"/>
    <property type="match status" value="1"/>
</dbReference>
<sequence>MWLSRHKFLVDGTLSWYQAHLVTDGSTQVEGVDVNETFSPVVKSGTIRTILSLAIFRHWPVHQLDRFLYGLKQAPRAWFQWFAAYITTVEFTPSRCDSSLFIYKQDDDTTFLLLYADDIVLTASSDLTCDSSGMFVSQRKYAMDILERAHMVGCNPCQTPVDTESKFGDGGTSVCLYMHDPREPHFSSLKWILWYVQGTLDYGLQLFSSTTDSLIAYLNADWAGCPTTQRSTLGYCVFIGNNLLSWSSKRQLTLSRSSAKTEYRGVANAVVETCWIRNLLRELHTLLSSTTIVYRDNVSAVYLSSNLVQHQRTKHIEIDIHFIRDLVATGQVCVLHVPFRFQYADIFTKGLPLALFDEFRDSLSVRCTLALTAGEYMRIN</sequence>
<feature type="domain" description="Reverse transcriptase Ty1/copia-type" evidence="1">
    <location>
        <begin position="63"/>
        <end position="124"/>
    </location>
</feature>
<dbReference type="EMBL" id="BKCJ010513750">
    <property type="protein sequence ID" value="GFA91704.1"/>
    <property type="molecule type" value="Genomic_DNA"/>
</dbReference>
<reference evidence="2" key="1">
    <citation type="journal article" date="2019" name="Sci. Rep.">
        <title>Draft genome of Tanacetum cinerariifolium, the natural source of mosquito coil.</title>
        <authorList>
            <person name="Yamashiro T."/>
            <person name="Shiraishi A."/>
            <person name="Satake H."/>
            <person name="Nakayama K."/>
        </authorList>
    </citation>
    <scope>NUCLEOTIDE SEQUENCE</scope>
</reference>
<name>A0A699KF59_TANCI</name>
<feature type="non-terminal residue" evidence="2">
    <location>
        <position position="380"/>
    </location>
</feature>
<accession>A0A699KF59</accession>
<gene>
    <name evidence="2" type="ORF">Tci_663676</name>
</gene>
<dbReference type="InterPro" id="IPR013103">
    <property type="entry name" value="RVT_2"/>
</dbReference>
<evidence type="ECO:0000313" key="2">
    <source>
        <dbReference type="EMBL" id="GFA91704.1"/>
    </source>
</evidence>
<dbReference type="SUPFAM" id="SSF56672">
    <property type="entry name" value="DNA/RNA polymerases"/>
    <property type="match status" value="1"/>
</dbReference>
<evidence type="ECO:0000259" key="1">
    <source>
        <dbReference type="Pfam" id="PF07727"/>
    </source>
</evidence>
<protein>
    <submittedName>
        <fullName evidence="2">Ribonuclease H-like domain-containing protein</fullName>
    </submittedName>
</protein>
<dbReference type="PANTHER" id="PTHR11439:SF524">
    <property type="entry name" value="RNA-DIRECTED DNA POLYMERASE, PROTEIN KINASE RLK-PELLE-DLSV FAMILY"/>
    <property type="match status" value="1"/>
</dbReference>